<dbReference type="Proteomes" id="UP000610760">
    <property type="component" value="Unassembled WGS sequence"/>
</dbReference>
<sequence length="55" mass="6320">MSGKKMGRPTDNPLTVRIGVRLDPKTINMLDEYCKVNNLRKSEVVRQAIIQYISE</sequence>
<dbReference type="InterPro" id="IPR013321">
    <property type="entry name" value="Arc_rbn_hlx_hlx"/>
</dbReference>
<dbReference type="Pfam" id="PF19839">
    <property type="entry name" value="RHH_9"/>
    <property type="match status" value="1"/>
</dbReference>
<gene>
    <name evidence="2" type="ORF">H8710_06455</name>
</gene>
<organism evidence="2 3">
    <name type="scientific">Fumia xinanensis</name>
    <dbReference type="NCBI Taxonomy" id="2763659"/>
    <lineage>
        <taxon>Bacteria</taxon>
        <taxon>Bacillati</taxon>
        <taxon>Bacillota</taxon>
        <taxon>Clostridia</taxon>
        <taxon>Eubacteriales</taxon>
        <taxon>Oscillospiraceae</taxon>
        <taxon>Fumia</taxon>
    </lineage>
</organism>
<evidence type="ECO:0000313" key="3">
    <source>
        <dbReference type="Proteomes" id="UP000610760"/>
    </source>
</evidence>
<dbReference type="InterPro" id="IPR010985">
    <property type="entry name" value="Ribbon_hlx_hlx"/>
</dbReference>
<keyword evidence="3" id="KW-1185">Reference proteome</keyword>
<comment type="caution">
    <text evidence="2">The sequence shown here is derived from an EMBL/GenBank/DDBJ whole genome shotgun (WGS) entry which is preliminary data.</text>
</comment>
<name>A0A926E550_9FIRM</name>
<dbReference type="Gene3D" id="1.10.1220.10">
    <property type="entry name" value="Met repressor-like"/>
    <property type="match status" value="1"/>
</dbReference>
<protein>
    <submittedName>
        <fullName evidence="2">CopG family transcriptional regulator</fullName>
    </submittedName>
</protein>
<feature type="domain" description="Ribbon-helix-helix protein RHH" evidence="1">
    <location>
        <begin position="15"/>
        <end position="53"/>
    </location>
</feature>
<dbReference type="CDD" id="cd22235">
    <property type="entry name" value="RHH_CopG_archaea"/>
    <property type="match status" value="1"/>
</dbReference>
<proteinExistence type="predicted"/>
<dbReference type="GO" id="GO:0006355">
    <property type="term" value="P:regulation of DNA-templated transcription"/>
    <property type="evidence" value="ECO:0007669"/>
    <property type="project" value="InterPro"/>
</dbReference>
<evidence type="ECO:0000259" key="1">
    <source>
        <dbReference type="Pfam" id="PF19839"/>
    </source>
</evidence>
<dbReference type="EMBL" id="JACRSV010000001">
    <property type="protein sequence ID" value="MBC8559715.1"/>
    <property type="molecule type" value="Genomic_DNA"/>
</dbReference>
<dbReference type="RefSeq" id="WP_249294642.1">
    <property type="nucleotide sequence ID" value="NZ_JACRSV010000001.1"/>
</dbReference>
<dbReference type="InterPro" id="IPR045559">
    <property type="entry name" value="RHH_9"/>
</dbReference>
<accession>A0A926E550</accession>
<dbReference type="AlphaFoldDB" id="A0A926E550"/>
<dbReference type="SUPFAM" id="SSF47598">
    <property type="entry name" value="Ribbon-helix-helix"/>
    <property type="match status" value="1"/>
</dbReference>
<evidence type="ECO:0000313" key="2">
    <source>
        <dbReference type="EMBL" id="MBC8559715.1"/>
    </source>
</evidence>
<reference evidence="2" key="1">
    <citation type="submission" date="2020-08" db="EMBL/GenBank/DDBJ databases">
        <title>Genome public.</title>
        <authorList>
            <person name="Liu C."/>
            <person name="Sun Q."/>
        </authorList>
    </citation>
    <scope>NUCLEOTIDE SEQUENCE</scope>
    <source>
        <strain evidence="2">NSJ-33</strain>
    </source>
</reference>